<dbReference type="EMBL" id="CP071793">
    <property type="protein sequence ID" value="QTD51913.1"/>
    <property type="molecule type" value="Genomic_DNA"/>
</dbReference>
<protein>
    <submittedName>
        <fullName evidence="2">PilZ domain-containing protein</fullName>
    </submittedName>
</protein>
<name>A0A8A4TQV7_SULCO</name>
<dbReference type="AlphaFoldDB" id="A0A8A4TQV7"/>
<dbReference type="KEGG" id="scor:J3U87_05525"/>
<sequence length="118" mass="13512">MFQNQRVSQRIPCDGDGFLIFPEERPGMQVVNLSRGGACLMVDLEIWAALEDMSQVAGGMRVSGRDFRFTGRICWSLIEDMKVRFGLEFLEWDKEILEHVIEDLSVVSEEPPDNTFNL</sequence>
<proteinExistence type="predicted"/>
<dbReference type="Pfam" id="PF07238">
    <property type="entry name" value="PilZ"/>
    <property type="match status" value="1"/>
</dbReference>
<keyword evidence="3" id="KW-1185">Reference proteome</keyword>
<gene>
    <name evidence="2" type="ORF">J3U87_05525</name>
</gene>
<accession>A0A8A4TQV7</accession>
<dbReference type="InterPro" id="IPR009875">
    <property type="entry name" value="PilZ_domain"/>
</dbReference>
<feature type="domain" description="PilZ" evidence="1">
    <location>
        <begin position="5"/>
        <end position="100"/>
    </location>
</feature>
<organism evidence="2 3">
    <name type="scientific">Sulfidibacter corallicola</name>
    <dbReference type="NCBI Taxonomy" id="2818388"/>
    <lineage>
        <taxon>Bacteria</taxon>
        <taxon>Pseudomonadati</taxon>
        <taxon>Acidobacteriota</taxon>
        <taxon>Holophagae</taxon>
        <taxon>Acanthopleuribacterales</taxon>
        <taxon>Acanthopleuribacteraceae</taxon>
        <taxon>Sulfidibacter</taxon>
    </lineage>
</organism>
<evidence type="ECO:0000259" key="1">
    <source>
        <dbReference type="Pfam" id="PF07238"/>
    </source>
</evidence>
<reference evidence="2" key="1">
    <citation type="submission" date="2021-03" db="EMBL/GenBank/DDBJ databases">
        <title>Acanthopleuribacteraceae sp. M133.</title>
        <authorList>
            <person name="Wang G."/>
        </authorList>
    </citation>
    <scope>NUCLEOTIDE SEQUENCE</scope>
    <source>
        <strain evidence="2">M133</strain>
    </source>
</reference>
<dbReference type="SUPFAM" id="SSF141371">
    <property type="entry name" value="PilZ domain-like"/>
    <property type="match status" value="1"/>
</dbReference>
<evidence type="ECO:0000313" key="2">
    <source>
        <dbReference type="EMBL" id="QTD51913.1"/>
    </source>
</evidence>
<evidence type="ECO:0000313" key="3">
    <source>
        <dbReference type="Proteomes" id="UP000663929"/>
    </source>
</evidence>
<dbReference type="RefSeq" id="WP_237382026.1">
    <property type="nucleotide sequence ID" value="NZ_CP071793.1"/>
</dbReference>
<dbReference type="Proteomes" id="UP000663929">
    <property type="component" value="Chromosome"/>
</dbReference>
<dbReference type="GO" id="GO:0035438">
    <property type="term" value="F:cyclic-di-GMP binding"/>
    <property type="evidence" value="ECO:0007669"/>
    <property type="project" value="InterPro"/>
</dbReference>